<evidence type="ECO:0000256" key="1">
    <source>
        <dbReference type="ARBA" id="ARBA00004141"/>
    </source>
</evidence>
<dbReference type="OrthoDB" id="67317at2759"/>
<dbReference type="EMBL" id="MU004197">
    <property type="protein sequence ID" value="KAF2490402.1"/>
    <property type="molecule type" value="Genomic_DNA"/>
</dbReference>
<gene>
    <name evidence="6" type="ORF">BU16DRAFT_530895</name>
</gene>
<evidence type="ECO:0000256" key="2">
    <source>
        <dbReference type="ARBA" id="ARBA00022692"/>
    </source>
</evidence>
<keyword evidence="7" id="KW-1185">Reference proteome</keyword>
<keyword evidence="2 5" id="KW-0812">Transmembrane</keyword>
<name>A0A6A6QDQ1_9PEZI</name>
<feature type="transmembrane region" description="Helical" evidence="5">
    <location>
        <begin position="51"/>
        <end position="75"/>
    </location>
</feature>
<accession>A0A6A6QDQ1</accession>
<feature type="transmembrane region" description="Helical" evidence="5">
    <location>
        <begin position="12"/>
        <end position="31"/>
    </location>
</feature>
<dbReference type="InterPro" id="IPR056552">
    <property type="entry name" value="Ribonucl_Kappa"/>
</dbReference>
<sequence>MKPVVSAMNAWTCIVVSIFAIVILSIIGALFKTNNHTMMGSTKDPEDGSAVAAAVFGAVAIYAAFVIFCGSQAWLHMRESRRGAISLS</sequence>
<evidence type="ECO:0000256" key="5">
    <source>
        <dbReference type="SAM" id="Phobius"/>
    </source>
</evidence>
<evidence type="ECO:0000313" key="7">
    <source>
        <dbReference type="Proteomes" id="UP000799750"/>
    </source>
</evidence>
<dbReference type="Proteomes" id="UP000799750">
    <property type="component" value="Unassembled WGS sequence"/>
</dbReference>
<proteinExistence type="predicted"/>
<dbReference type="PANTHER" id="PTHR31733">
    <property type="entry name" value="RIBONUCLEASE KAPPA"/>
    <property type="match status" value="1"/>
</dbReference>
<keyword evidence="3 5" id="KW-1133">Transmembrane helix</keyword>
<dbReference type="Pfam" id="PF23489">
    <property type="entry name" value="V-ATPase_su_f"/>
    <property type="match status" value="1"/>
</dbReference>
<protein>
    <submittedName>
        <fullName evidence="6">Uncharacterized protein</fullName>
    </submittedName>
</protein>
<evidence type="ECO:0000313" key="6">
    <source>
        <dbReference type="EMBL" id="KAF2490402.1"/>
    </source>
</evidence>
<organism evidence="6 7">
    <name type="scientific">Lophium mytilinum</name>
    <dbReference type="NCBI Taxonomy" id="390894"/>
    <lineage>
        <taxon>Eukaryota</taxon>
        <taxon>Fungi</taxon>
        <taxon>Dikarya</taxon>
        <taxon>Ascomycota</taxon>
        <taxon>Pezizomycotina</taxon>
        <taxon>Dothideomycetes</taxon>
        <taxon>Pleosporomycetidae</taxon>
        <taxon>Mytilinidiales</taxon>
        <taxon>Mytilinidiaceae</taxon>
        <taxon>Lophium</taxon>
    </lineage>
</organism>
<reference evidence="6" key="1">
    <citation type="journal article" date="2020" name="Stud. Mycol.">
        <title>101 Dothideomycetes genomes: a test case for predicting lifestyles and emergence of pathogens.</title>
        <authorList>
            <person name="Haridas S."/>
            <person name="Albert R."/>
            <person name="Binder M."/>
            <person name="Bloem J."/>
            <person name="Labutti K."/>
            <person name="Salamov A."/>
            <person name="Andreopoulos B."/>
            <person name="Baker S."/>
            <person name="Barry K."/>
            <person name="Bills G."/>
            <person name="Bluhm B."/>
            <person name="Cannon C."/>
            <person name="Castanera R."/>
            <person name="Culley D."/>
            <person name="Daum C."/>
            <person name="Ezra D."/>
            <person name="Gonzalez J."/>
            <person name="Henrissat B."/>
            <person name="Kuo A."/>
            <person name="Liang C."/>
            <person name="Lipzen A."/>
            <person name="Lutzoni F."/>
            <person name="Magnuson J."/>
            <person name="Mondo S."/>
            <person name="Nolan M."/>
            <person name="Ohm R."/>
            <person name="Pangilinan J."/>
            <person name="Park H.-J."/>
            <person name="Ramirez L."/>
            <person name="Alfaro M."/>
            <person name="Sun H."/>
            <person name="Tritt A."/>
            <person name="Yoshinaga Y."/>
            <person name="Zwiers L.-H."/>
            <person name="Turgeon B."/>
            <person name="Goodwin S."/>
            <person name="Spatafora J."/>
            <person name="Crous P."/>
            <person name="Grigoriev I."/>
        </authorList>
    </citation>
    <scope>NUCLEOTIDE SEQUENCE</scope>
    <source>
        <strain evidence="6">CBS 269.34</strain>
    </source>
</reference>
<comment type="subcellular location">
    <subcellularLocation>
        <location evidence="1">Membrane</location>
        <topology evidence="1">Multi-pass membrane protein</topology>
    </subcellularLocation>
</comment>
<dbReference type="GO" id="GO:0004521">
    <property type="term" value="F:RNA endonuclease activity"/>
    <property type="evidence" value="ECO:0007669"/>
    <property type="project" value="InterPro"/>
</dbReference>
<dbReference type="AlphaFoldDB" id="A0A6A6QDQ1"/>
<dbReference type="GO" id="GO:0016020">
    <property type="term" value="C:membrane"/>
    <property type="evidence" value="ECO:0007669"/>
    <property type="project" value="UniProtKB-SubCell"/>
</dbReference>
<evidence type="ECO:0000256" key="4">
    <source>
        <dbReference type="ARBA" id="ARBA00023136"/>
    </source>
</evidence>
<keyword evidence="4 5" id="KW-0472">Membrane</keyword>
<dbReference type="InterPro" id="IPR026770">
    <property type="entry name" value="RNase_K"/>
</dbReference>
<evidence type="ECO:0000256" key="3">
    <source>
        <dbReference type="ARBA" id="ARBA00022989"/>
    </source>
</evidence>